<dbReference type="InterPro" id="IPR025641">
    <property type="entry name" value="DUF4340"/>
</dbReference>
<reference evidence="4" key="1">
    <citation type="submission" date="2018-05" db="EMBL/GenBank/DDBJ databases">
        <authorList>
            <person name="Lanie J.A."/>
            <person name="Ng W.-L."/>
            <person name="Kazmierczak K.M."/>
            <person name="Andrzejewski T.M."/>
            <person name="Davidsen T.M."/>
            <person name="Wayne K.J."/>
            <person name="Tettelin H."/>
            <person name="Glass J.I."/>
            <person name="Rusch D."/>
            <person name="Podicherti R."/>
            <person name="Tsui H.-C.T."/>
            <person name="Winkler M.E."/>
        </authorList>
    </citation>
    <scope>NUCLEOTIDE SEQUENCE</scope>
</reference>
<accession>A0A381RCW1</accession>
<feature type="domain" description="DUF4340" evidence="3">
    <location>
        <begin position="78"/>
        <end position="273"/>
    </location>
</feature>
<evidence type="ECO:0000256" key="2">
    <source>
        <dbReference type="SAM" id="Phobius"/>
    </source>
</evidence>
<name>A0A381RCW1_9ZZZZ</name>
<feature type="transmembrane region" description="Helical" evidence="2">
    <location>
        <begin position="7"/>
        <end position="25"/>
    </location>
</feature>
<keyword evidence="2" id="KW-1133">Transmembrane helix</keyword>
<proteinExistence type="predicted"/>
<sequence length="455" mass="50251">MDETKKTIYLVVAAVGLAGLALVSVPRISTPDAFADRGEPFFPDFTDPNTALTLEVVEFDEETAAARPFKVTNQDGVWTIPSHYEYPADGADRLAETAAAVIGITRDDFRSDNVADHQALGVLDPVDDTETSLVGRGTRVTLRGDNEVALADFIIGNEPEDRTGFRFVRLPDQKRVYAARMDIDLSTQFADWIEADLLLVERDEIDRIVLHDYSINERTYTIAERDIVTVSKTDGTWLGDRRMPNNREIDESKVNGLLSAIDGLSIVGVRPKPPGLSVGLTQLDAVAGLARADVLSLQSRGYYLTRDGGLRSNEGDLEVRSSEGILYTLRFGEVLYGTGEAISAGAAETADASSGPGENRYLFITAEFEADRFSEPPLPSNMEFEGKEENDLTDADRTNKARHEVHTTWQSDMARRAGRIAELDARFAPWYYVISSESFDKVHLTRTDLTKDKAN</sequence>
<keyword evidence="2" id="KW-0812">Transmembrane</keyword>
<dbReference type="Pfam" id="PF14238">
    <property type="entry name" value="DUF4340"/>
    <property type="match status" value="1"/>
</dbReference>
<organism evidence="4">
    <name type="scientific">marine metagenome</name>
    <dbReference type="NCBI Taxonomy" id="408172"/>
    <lineage>
        <taxon>unclassified sequences</taxon>
        <taxon>metagenomes</taxon>
        <taxon>ecological metagenomes</taxon>
    </lineage>
</organism>
<keyword evidence="2" id="KW-0472">Membrane</keyword>
<dbReference type="AlphaFoldDB" id="A0A381RCW1"/>
<protein>
    <recommendedName>
        <fullName evidence="3">DUF4340 domain-containing protein</fullName>
    </recommendedName>
</protein>
<evidence type="ECO:0000313" key="4">
    <source>
        <dbReference type="EMBL" id="SUZ87133.1"/>
    </source>
</evidence>
<feature type="region of interest" description="Disordered" evidence="1">
    <location>
        <begin position="375"/>
        <end position="399"/>
    </location>
</feature>
<dbReference type="EMBL" id="UINC01001710">
    <property type="protein sequence ID" value="SUZ87133.1"/>
    <property type="molecule type" value="Genomic_DNA"/>
</dbReference>
<gene>
    <name evidence="4" type="ORF">METZ01_LOCUS39987</name>
</gene>
<feature type="compositionally biased region" description="Basic and acidic residues" evidence="1">
    <location>
        <begin position="384"/>
        <end position="399"/>
    </location>
</feature>
<evidence type="ECO:0000256" key="1">
    <source>
        <dbReference type="SAM" id="MobiDB-lite"/>
    </source>
</evidence>
<evidence type="ECO:0000259" key="3">
    <source>
        <dbReference type="Pfam" id="PF14238"/>
    </source>
</evidence>